<dbReference type="AlphaFoldDB" id="A0A401IFN0"/>
<dbReference type="InterPro" id="IPR021731">
    <property type="entry name" value="AMIN_dom"/>
</dbReference>
<dbReference type="Proteomes" id="UP000287247">
    <property type="component" value="Unassembled WGS sequence"/>
</dbReference>
<dbReference type="OrthoDB" id="9806267at2"/>
<keyword evidence="1" id="KW-0378">Hydrolase</keyword>
<evidence type="ECO:0000313" key="5">
    <source>
        <dbReference type="Proteomes" id="UP000287247"/>
    </source>
</evidence>
<gene>
    <name evidence="4" type="ORF">AsFPU1_1493</name>
</gene>
<organism evidence="4 5">
    <name type="scientific">Aphanothece sacrum FPU1</name>
    <dbReference type="NCBI Taxonomy" id="1920663"/>
    <lineage>
        <taxon>Bacteria</taxon>
        <taxon>Bacillati</taxon>
        <taxon>Cyanobacteriota</taxon>
        <taxon>Cyanophyceae</taxon>
        <taxon>Oscillatoriophycideae</taxon>
        <taxon>Chroococcales</taxon>
        <taxon>Aphanothecaceae</taxon>
        <taxon>Aphanothece</taxon>
    </lineage>
</organism>
<evidence type="ECO:0000256" key="2">
    <source>
        <dbReference type="SAM" id="MobiDB-lite"/>
    </source>
</evidence>
<reference evidence="5" key="1">
    <citation type="submission" date="2017-05" db="EMBL/GenBank/DDBJ databases">
        <title>Physiological properties and genetic analysis related to exopolysaccharide production of fresh-water unicellular cyanobacterium Aphanothece sacrum, Suizenji Nori, that has been cultured as a food source in Japan.</title>
        <authorList>
            <person name="Kanesaki Y."/>
            <person name="Yoshikawa S."/>
            <person name="Ohki K."/>
        </authorList>
    </citation>
    <scope>NUCLEOTIDE SEQUENCE [LARGE SCALE GENOMIC DNA]</scope>
    <source>
        <strain evidence="5">FPU1</strain>
    </source>
</reference>
<evidence type="ECO:0000256" key="1">
    <source>
        <dbReference type="ARBA" id="ARBA00022801"/>
    </source>
</evidence>
<feature type="compositionally biased region" description="Pro residues" evidence="2">
    <location>
        <begin position="136"/>
        <end position="151"/>
    </location>
</feature>
<comment type="caution">
    <text evidence="4">The sequence shown here is derived from an EMBL/GenBank/DDBJ whole genome shotgun (WGS) entry which is preliminary data.</text>
</comment>
<feature type="domain" description="MurNAc-LAA" evidence="3">
    <location>
        <begin position="498"/>
        <end position="606"/>
    </location>
</feature>
<dbReference type="SMART" id="SM00646">
    <property type="entry name" value="Ami_3"/>
    <property type="match status" value="1"/>
</dbReference>
<feature type="compositionally biased region" description="Basic and acidic residues" evidence="2">
    <location>
        <begin position="174"/>
        <end position="193"/>
    </location>
</feature>
<dbReference type="Pfam" id="PF11741">
    <property type="entry name" value="AMIN"/>
    <property type="match status" value="1"/>
</dbReference>
<dbReference type="PANTHER" id="PTHR30404">
    <property type="entry name" value="N-ACETYLMURAMOYL-L-ALANINE AMIDASE"/>
    <property type="match status" value="1"/>
</dbReference>
<dbReference type="EMBL" id="BDQK01000006">
    <property type="protein sequence ID" value="GBF80092.1"/>
    <property type="molecule type" value="Genomic_DNA"/>
</dbReference>
<dbReference type="GO" id="GO:0009253">
    <property type="term" value="P:peptidoglycan catabolic process"/>
    <property type="evidence" value="ECO:0007669"/>
    <property type="project" value="InterPro"/>
</dbReference>
<dbReference type="Gene3D" id="3.40.630.40">
    <property type="entry name" value="Zn-dependent exopeptidases"/>
    <property type="match status" value="1"/>
</dbReference>
<feature type="region of interest" description="Disordered" evidence="2">
    <location>
        <begin position="266"/>
        <end position="292"/>
    </location>
</feature>
<dbReference type="GO" id="GO:0008745">
    <property type="term" value="F:N-acetylmuramoyl-L-alanine amidase activity"/>
    <property type="evidence" value="ECO:0007669"/>
    <property type="project" value="InterPro"/>
</dbReference>
<protein>
    <submittedName>
        <fullName evidence="4">N-acetylmuramoyl-L-alanine amidase</fullName>
    </submittedName>
</protein>
<sequence>MRFRWLLLSILSSLLLALPAQAGKLLFWRFESNQNRLIFTTDSRVQPRAQLIPNPTRIVLDLPGIVLGRPGVVQSIGGAIKSIRVGQFNSQMTRLVIEMAPGYTVDPTQVRVRGISATQWAVELPTPQRIDRSTPSPNPLPSPNNPEPLRPLNPNTPSQQSNDFQVTRNGLFVRLDRNGRDNQIRSRRSDNKQSIEFTLPGASLPQTLINQTRSVNDYGVSDISFEQTNNSPPEVRITLKVSADSPDWQAYYSRVGGLVLLPKGGLSQVQGLRPPQPSPDVNPRSNNGPQNQNPTILGIQLINNNTQLIIQADRSIRGTGNLNRRTGVYEIRIPNAQLAESIQGPELGNNSPIYQLKVRQADANTVMILVQPSLGIRFGGLTQPNQQTIALDIRSLQASFPPGNPTNIPIPPPSNPSFPPFEPDPSNPSSGNPRGRILVVIDPGHGGKDPGAVGLEGLQEKDVILPISLDVAQLLRQGGVDVMMTRNSDYFVSLQGRTNIANQARANIFVSIHANAVGGGRSEVNGLEVYYSGNRELADAIHRSIIRSINMRDRGVRQARFYVLRNARMPSSLVEVGFVTGSEDNPRLQDPAYRRQMAAAIAQGIFDYIRQKRF</sequence>
<accession>A0A401IFN0</accession>
<feature type="region of interest" description="Disordered" evidence="2">
    <location>
        <begin position="400"/>
        <end position="434"/>
    </location>
</feature>
<dbReference type="FunFam" id="3.40.630.40:FF:000005">
    <property type="entry name" value="N-acetylmuramoyl-L-alanine amidase (AmiA)"/>
    <property type="match status" value="1"/>
</dbReference>
<keyword evidence="5" id="KW-1185">Reference proteome</keyword>
<dbReference type="InterPro" id="IPR050695">
    <property type="entry name" value="N-acetylmuramoyl_amidase_3"/>
</dbReference>
<dbReference type="Gene3D" id="2.60.40.3500">
    <property type="match status" value="1"/>
</dbReference>
<dbReference type="Pfam" id="PF01520">
    <property type="entry name" value="Amidase_3"/>
    <property type="match status" value="1"/>
</dbReference>
<dbReference type="PANTHER" id="PTHR30404:SF0">
    <property type="entry name" value="N-ACETYLMURAMOYL-L-ALANINE AMIDASE AMIC"/>
    <property type="match status" value="1"/>
</dbReference>
<name>A0A401IFN0_APHSA</name>
<dbReference type="CDD" id="cd02696">
    <property type="entry name" value="MurNAc-LAA"/>
    <property type="match status" value="1"/>
</dbReference>
<dbReference type="InterPro" id="IPR002508">
    <property type="entry name" value="MurNAc-LAA_cat"/>
</dbReference>
<feature type="compositionally biased region" description="Polar residues" evidence="2">
    <location>
        <begin position="158"/>
        <end position="168"/>
    </location>
</feature>
<dbReference type="GO" id="GO:0030288">
    <property type="term" value="C:outer membrane-bounded periplasmic space"/>
    <property type="evidence" value="ECO:0007669"/>
    <property type="project" value="TreeGrafter"/>
</dbReference>
<dbReference type="SUPFAM" id="SSF53187">
    <property type="entry name" value="Zn-dependent exopeptidases"/>
    <property type="match status" value="1"/>
</dbReference>
<evidence type="ECO:0000313" key="4">
    <source>
        <dbReference type="EMBL" id="GBF80092.1"/>
    </source>
</evidence>
<evidence type="ECO:0000259" key="3">
    <source>
        <dbReference type="SMART" id="SM00646"/>
    </source>
</evidence>
<feature type="region of interest" description="Disordered" evidence="2">
    <location>
        <begin position="123"/>
        <end position="198"/>
    </location>
</feature>
<proteinExistence type="predicted"/>
<dbReference type="RefSeq" id="WP_124978267.1">
    <property type="nucleotide sequence ID" value="NZ_BDQK01000006.1"/>
</dbReference>
<feature type="compositionally biased region" description="Polar residues" evidence="2">
    <location>
        <begin position="283"/>
        <end position="292"/>
    </location>
</feature>
<feature type="compositionally biased region" description="Pro residues" evidence="2">
    <location>
        <begin position="402"/>
        <end position="426"/>
    </location>
</feature>